<dbReference type="AlphaFoldDB" id="A0A9P6W0B9"/>
<gene>
    <name evidence="9" type="primary">RPC19</name>
    <name evidence="9" type="ORF">C6P46_005567</name>
</gene>
<dbReference type="GO" id="GO:0005736">
    <property type="term" value="C:RNA polymerase I complex"/>
    <property type="evidence" value="ECO:0007669"/>
    <property type="project" value="TreeGrafter"/>
</dbReference>
<dbReference type="GO" id="GO:0046983">
    <property type="term" value="F:protein dimerization activity"/>
    <property type="evidence" value="ECO:0007669"/>
    <property type="project" value="InterPro"/>
</dbReference>
<comment type="subcellular location">
    <subcellularLocation>
        <location evidence="1">Nucleus</location>
    </subcellularLocation>
</comment>
<dbReference type="InterPro" id="IPR009025">
    <property type="entry name" value="RBP11-like_dimer"/>
</dbReference>
<name>A0A9P6W0B9_RHOMI</name>
<dbReference type="GO" id="GO:0005666">
    <property type="term" value="C:RNA polymerase III complex"/>
    <property type="evidence" value="ECO:0007669"/>
    <property type="project" value="TreeGrafter"/>
</dbReference>
<evidence type="ECO:0000313" key="10">
    <source>
        <dbReference type="Proteomes" id="UP000777482"/>
    </source>
</evidence>
<keyword evidence="3" id="KW-0240">DNA-directed RNA polymerase</keyword>
<dbReference type="PANTHER" id="PTHR13946">
    <property type="entry name" value="DNA-DIRECTED RNA POLYMERASE I,II,III"/>
    <property type="match status" value="1"/>
</dbReference>
<comment type="caution">
    <text evidence="9">The sequence shown here is derived from an EMBL/GenBank/DDBJ whole genome shotgun (WGS) entry which is preliminary data.</text>
</comment>
<proteinExistence type="inferred from homology"/>
<feature type="region of interest" description="Disordered" evidence="7">
    <location>
        <begin position="138"/>
        <end position="179"/>
    </location>
</feature>
<dbReference type="PANTHER" id="PTHR13946:SF28">
    <property type="entry name" value="DNA-DIRECTED RNA POLYMERASES I AND III SUBUNIT RPAC2"/>
    <property type="match status" value="1"/>
</dbReference>
<dbReference type="PROSITE" id="PS01154">
    <property type="entry name" value="RNA_POL_L_13KD"/>
    <property type="match status" value="1"/>
</dbReference>
<sequence>MAALPNRHEIAPVSGDKVSILPGATEGYTQATFCILEEDHTLGNLLRWMLMKNPSVEFCGYSAPHPSEAKIHIRVQMYDGKSAVDAMNEALDNLEAMAGVLLEKYNASLADGDFEKIEEDEKVDFESVNRKLWAQKEAEGRGTEAEFLEEKRKQQAAAAAKADGAGGKRGGKSAVKAER</sequence>
<dbReference type="InterPro" id="IPR033898">
    <property type="entry name" value="RNAP_AC19"/>
</dbReference>
<dbReference type="SUPFAM" id="SSF55257">
    <property type="entry name" value="RBP11-like subunits of RNA polymerase"/>
    <property type="match status" value="1"/>
</dbReference>
<dbReference type="Pfam" id="PF13656">
    <property type="entry name" value="RNA_pol_L_2"/>
    <property type="match status" value="1"/>
</dbReference>
<keyword evidence="4" id="KW-0804">Transcription</keyword>
<dbReference type="GO" id="GO:0006383">
    <property type="term" value="P:transcription by RNA polymerase III"/>
    <property type="evidence" value="ECO:0007669"/>
    <property type="project" value="TreeGrafter"/>
</dbReference>
<evidence type="ECO:0000256" key="1">
    <source>
        <dbReference type="ARBA" id="ARBA00004123"/>
    </source>
</evidence>
<dbReference type="FunFam" id="3.30.1360.10:FF:000006">
    <property type="entry name" value="DNA-directed RNA polymerases I and III subunit RPAC2"/>
    <property type="match status" value="1"/>
</dbReference>
<organism evidence="9 10">
    <name type="scientific">Rhodotorula mucilaginosa</name>
    <name type="common">Yeast</name>
    <name type="synonym">Rhodotorula rubra</name>
    <dbReference type="NCBI Taxonomy" id="5537"/>
    <lineage>
        <taxon>Eukaryota</taxon>
        <taxon>Fungi</taxon>
        <taxon>Dikarya</taxon>
        <taxon>Basidiomycota</taxon>
        <taxon>Pucciniomycotina</taxon>
        <taxon>Microbotryomycetes</taxon>
        <taxon>Sporidiobolales</taxon>
        <taxon>Sporidiobolaceae</taxon>
        <taxon>Rhodotorula</taxon>
    </lineage>
</organism>
<evidence type="ECO:0000313" key="9">
    <source>
        <dbReference type="EMBL" id="KAG0658822.1"/>
    </source>
</evidence>
<dbReference type="CDD" id="cd07029">
    <property type="entry name" value="RNAP_I_III_AC19"/>
    <property type="match status" value="1"/>
</dbReference>
<accession>A0A9P6W0B9</accession>
<dbReference type="Gene3D" id="3.30.1360.10">
    <property type="entry name" value="RNA polymerase, RBP11-like subunit"/>
    <property type="match status" value="1"/>
</dbReference>
<protein>
    <recommendedName>
        <fullName evidence="2">DNA-directed RNA polymerases I and III subunit RPAC2</fullName>
    </recommendedName>
</protein>
<evidence type="ECO:0000256" key="3">
    <source>
        <dbReference type="ARBA" id="ARBA00022478"/>
    </source>
</evidence>
<dbReference type="InterPro" id="IPR008193">
    <property type="entry name" value="RNA_pol_Rpb11_13-16kDa_CS"/>
</dbReference>
<evidence type="ECO:0000256" key="4">
    <source>
        <dbReference type="ARBA" id="ARBA00023163"/>
    </source>
</evidence>
<dbReference type="Proteomes" id="UP000777482">
    <property type="component" value="Unassembled WGS sequence"/>
</dbReference>
<dbReference type="GO" id="GO:0006362">
    <property type="term" value="P:transcription elongation by RNA polymerase I"/>
    <property type="evidence" value="ECO:0007669"/>
    <property type="project" value="TreeGrafter"/>
</dbReference>
<dbReference type="InterPro" id="IPR022905">
    <property type="entry name" value="Rpo11-like"/>
</dbReference>
<keyword evidence="5" id="KW-0539">Nucleus</keyword>
<dbReference type="HAMAP" id="MF_00261">
    <property type="entry name" value="RNApol_arch_Rpo11"/>
    <property type="match status" value="1"/>
</dbReference>
<feature type="compositionally biased region" description="Basic and acidic residues" evidence="7">
    <location>
        <begin position="138"/>
        <end position="153"/>
    </location>
</feature>
<dbReference type="OrthoDB" id="510325at2759"/>
<evidence type="ECO:0000256" key="7">
    <source>
        <dbReference type="SAM" id="MobiDB-lite"/>
    </source>
</evidence>
<dbReference type="GO" id="GO:0055029">
    <property type="term" value="C:nuclear DNA-directed RNA polymerase complex"/>
    <property type="evidence" value="ECO:0007669"/>
    <property type="project" value="UniProtKB-ARBA"/>
</dbReference>
<dbReference type="EMBL" id="PUHQ01000061">
    <property type="protein sequence ID" value="KAG0658822.1"/>
    <property type="molecule type" value="Genomic_DNA"/>
</dbReference>
<evidence type="ECO:0000256" key="6">
    <source>
        <dbReference type="ARBA" id="ARBA00025751"/>
    </source>
</evidence>
<comment type="similarity">
    <text evidence="6">Belongs to the archaeal Rpo11/eukaryotic RPB11/RPC19 RNA polymerase subunit family.</text>
</comment>
<evidence type="ECO:0000256" key="5">
    <source>
        <dbReference type="ARBA" id="ARBA00023242"/>
    </source>
</evidence>
<dbReference type="InterPro" id="IPR036603">
    <property type="entry name" value="RBP11-like"/>
</dbReference>
<evidence type="ECO:0000259" key="8">
    <source>
        <dbReference type="Pfam" id="PF13656"/>
    </source>
</evidence>
<reference evidence="9 10" key="1">
    <citation type="submission" date="2020-11" db="EMBL/GenBank/DDBJ databases">
        <title>Kefir isolates.</title>
        <authorList>
            <person name="Marcisauskas S."/>
            <person name="Kim Y."/>
            <person name="Blasche S."/>
        </authorList>
    </citation>
    <scope>NUCLEOTIDE SEQUENCE [LARGE SCALE GENOMIC DNA]</scope>
    <source>
        <strain evidence="9 10">KR</strain>
    </source>
</reference>
<evidence type="ECO:0000256" key="2">
    <source>
        <dbReference type="ARBA" id="ARBA00022079"/>
    </source>
</evidence>
<dbReference type="GO" id="GO:0003677">
    <property type="term" value="F:DNA binding"/>
    <property type="evidence" value="ECO:0007669"/>
    <property type="project" value="InterPro"/>
</dbReference>
<keyword evidence="10" id="KW-1185">Reference proteome</keyword>
<dbReference type="GO" id="GO:0003899">
    <property type="term" value="F:DNA-directed RNA polymerase activity"/>
    <property type="evidence" value="ECO:0007669"/>
    <property type="project" value="InterPro"/>
</dbReference>
<feature type="domain" description="DNA-directed RNA polymerase RBP11-like dimerisation" evidence="8">
    <location>
        <begin position="31"/>
        <end position="103"/>
    </location>
</feature>